<organism evidence="1 2">
    <name type="scientific">Acorus calamus</name>
    <name type="common">Sweet flag</name>
    <dbReference type="NCBI Taxonomy" id="4465"/>
    <lineage>
        <taxon>Eukaryota</taxon>
        <taxon>Viridiplantae</taxon>
        <taxon>Streptophyta</taxon>
        <taxon>Embryophyta</taxon>
        <taxon>Tracheophyta</taxon>
        <taxon>Spermatophyta</taxon>
        <taxon>Magnoliopsida</taxon>
        <taxon>Liliopsida</taxon>
        <taxon>Acoraceae</taxon>
        <taxon>Acorus</taxon>
    </lineage>
</organism>
<accession>A0AAV9F5B6</accession>
<gene>
    <name evidence="1" type="ORF">QJS10_CPA03g00373</name>
</gene>
<proteinExistence type="predicted"/>
<sequence length="51" mass="5834">MVSQSRKKNSAYRNVIRKAIKLALDNLKAKYMGLFLSPHALKVNIYNLLIS</sequence>
<protein>
    <submittedName>
        <fullName evidence="1">Uncharacterized protein</fullName>
    </submittedName>
</protein>
<reference evidence="1" key="2">
    <citation type="submission" date="2023-06" db="EMBL/GenBank/DDBJ databases">
        <authorList>
            <person name="Ma L."/>
            <person name="Liu K.-W."/>
            <person name="Li Z."/>
            <person name="Hsiao Y.-Y."/>
            <person name="Qi Y."/>
            <person name="Fu T."/>
            <person name="Tang G."/>
            <person name="Zhang D."/>
            <person name="Sun W.-H."/>
            <person name="Liu D.-K."/>
            <person name="Li Y."/>
            <person name="Chen G.-Z."/>
            <person name="Liu X.-D."/>
            <person name="Liao X.-Y."/>
            <person name="Jiang Y.-T."/>
            <person name="Yu X."/>
            <person name="Hao Y."/>
            <person name="Huang J."/>
            <person name="Zhao X.-W."/>
            <person name="Ke S."/>
            <person name="Chen Y.-Y."/>
            <person name="Wu W.-L."/>
            <person name="Hsu J.-L."/>
            <person name="Lin Y.-F."/>
            <person name="Huang M.-D."/>
            <person name="Li C.-Y."/>
            <person name="Huang L."/>
            <person name="Wang Z.-W."/>
            <person name="Zhao X."/>
            <person name="Zhong W.-Y."/>
            <person name="Peng D.-H."/>
            <person name="Ahmad S."/>
            <person name="Lan S."/>
            <person name="Zhang J.-S."/>
            <person name="Tsai W.-C."/>
            <person name="Van De Peer Y."/>
            <person name="Liu Z.-J."/>
        </authorList>
    </citation>
    <scope>NUCLEOTIDE SEQUENCE</scope>
    <source>
        <strain evidence="1">CP</strain>
        <tissue evidence="1">Leaves</tissue>
    </source>
</reference>
<keyword evidence="2" id="KW-1185">Reference proteome</keyword>
<dbReference type="EMBL" id="JAUJYO010000003">
    <property type="protein sequence ID" value="KAK1321010.1"/>
    <property type="molecule type" value="Genomic_DNA"/>
</dbReference>
<evidence type="ECO:0000313" key="2">
    <source>
        <dbReference type="Proteomes" id="UP001180020"/>
    </source>
</evidence>
<dbReference type="Proteomes" id="UP001180020">
    <property type="component" value="Unassembled WGS sequence"/>
</dbReference>
<evidence type="ECO:0000313" key="1">
    <source>
        <dbReference type="EMBL" id="KAK1321010.1"/>
    </source>
</evidence>
<dbReference type="AlphaFoldDB" id="A0AAV9F5B6"/>
<name>A0AAV9F5B6_ACOCL</name>
<reference evidence="1" key="1">
    <citation type="journal article" date="2023" name="Nat. Commun.">
        <title>Diploid and tetraploid genomes of Acorus and the evolution of monocots.</title>
        <authorList>
            <person name="Ma L."/>
            <person name="Liu K.W."/>
            <person name="Li Z."/>
            <person name="Hsiao Y.Y."/>
            <person name="Qi Y."/>
            <person name="Fu T."/>
            <person name="Tang G.D."/>
            <person name="Zhang D."/>
            <person name="Sun W.H."/>
            <person name="Liu D.K."/>
            <person name="Li Y."/>
            <person name="Chen G.Z."/>
            <person name="Liu X.D."/>
            <person name="Liao X.Y."/>
            <person name="Jiang Y.T."/>
            <person name="Yu X."/>
            <person name="Hao Y."/>
            <person name="Huang J."/>
            <person name="Zhao X.W."/>
            <person name="Ke S."/>
            <person name="Chen Y.Y."/>
            <person name="Wu W.L."/>
            <person name="Hsu J.L."/>
            <person name="Lin Y.F."/>
            <person name="Huang M.D."/>
            <person name="Li C.Y."/>
            <person name="Huang L."/>
            <person name="Wang Z.W."/>
            <person name="Zhao X."/>
            <person name="Zhong W.Y."/>
            <person name="Peng D.H."/>
            <person name="Ahmad S."/>
            <person name="Lan S."/>
            <person name="Zhang J.S."/>
            <person name="Tsai W.C."/>
            <person name="Van de Peer Y."/>
            <person name="Liu Z.J."/>
        </authorList>
    </citation>
    <scope>NUCLEOTIDE SEQUENCE</scope>
    <source>
        <strain evidence="1">CP</strain>
    </source>
</reference>
<comment type="caution">
    <text evidence="1">The sequence shown here is derived from an EMBL/GenBank/DDBJ whole genome shotgun (WGS) entry which is preliminary data.</text>
</comment>